<sequence length="352" mass="41724">MDRISNKEIGVKRLTLQQWKAHAAEWLLLKVKYPLEYRLSRQRLPELSHQKKIILTLLPGHDNLGDHAIAYASYCFLKKHFPAYDIMEVDMKDIYRLARPLQRSRHPEDIVCIIGGGNMGDLYRYEEWTRQFIINTFKSYPMIQLPATVHFTETKKGKREERRAIQTYKRHPRLLLMARDQTTYEWMQRHFPDQDVWKQPDMVLSLNESSKDESREGVLLCLREDQEAYLTKEKRQQLLQHIQETYDQVGIITTTIGKRVDRTTRLDELTALWTELRQAKVVVTDRLHGMIFCAITHTPCVVLRSFDHKVMEGYEWVDHLPFMTLLKEPNEAAVKEAIDQLMKSLRRYVEAQ</sequence>
<dbReference type="Proteomes" id="UP000050272">
    <property type="component" value="Unassembled WGS sequence"/>
</dbReference>
<dbReference type="GO" id="GO:0016740">
    <property type="term" value="F:transferase activity"/>
    <property type="evidence" value="ECO:0007669"/>
    <property type="project" value="UniProtKB-KW"/>
</dbReference>
<proteinExistence type="predicted"/>
<evidence type="ECO:0000259" key="1">
    <source>
        <dbReference type="Pfam" id="PF04230"/>
    </source>
</evidence>
<dbReference type="EMBL" id="JAGQFH010000012">
    <property type="protein sequence ID" value="MBR8689794.1"/>
    <property type="molecule type" value="Genomic_DNA"/>
</dbReference>
<protein>
    <submittedName>
        <fullName evidence="2 3">Pyruvyl transferase</fullName>
    </submittedName>
</protein>
<feature type="domain" description="Polysaccharide pyruvyl transferase" evidence="1">
    <location>
        <begin position="63"/>
        <end position="304"/>
    </location>
</feature>
<reference evidence="3 5" key="2">
    <citation type="submission" date="2021-04" db="EMBL/GenBank/DDBJ databases">
        <title>Isolation of newly marine bacteria for enzymatic activity.</title>
        <authorList>
            <person name="Hadi W.A.M."/>
            <person name="Nair A.J.J."/>
            <person name="Edwin B.T."/>
        </authorList>
    </citation>
    <scope>NUCLEOTIDE SEQUENCE [LARGE SCALE GENOMIC DNA]</scope>
    <source>
        <strain evidence="3 5">B28A</strain>
    </source>
</reference>
<keyword evidence="3" id="KW-0808">Transferase</keyword>
<dbReference type="InterPro" id="IPR007345">
    <property type="entry name" value="Polysacch_pyruvyl_Trfase"/>
</dbReference>
<keyword evidence="4" id="KW-1185">Reference proteome</keyword>
<reference evidence="2 4" key="1">
    <citation type="submission" date="2015-07" db="EMBL/GenBank/DDBJ databases">
        <title>Bacillus zhangzhouensis sp. nov. and Bacillus nanhaiticus sp. nov.</title>
        <authorList>
            <person name="Liu Y."/>
            <person name="Lai Q."/>
            <person name="Shao Z."/>
        </authorList>
    </citation>
    <scope>NUCLEOTIDE SEQUENCE [LARGE SCALE GENOMIC DNA]</scope>
    <source>
        <strain evidence="2 4">NH7I_1</strain>
    </source>
</reference>
<name>A0ABD4QH77_9BACI</name>
<dbReference type="Pfam" id="PF04230">
    <property type="entry name" value="PS_pyruv_trans"/>
    <property type="match status" value="1"/>
</dbReference>
<comment type="caution">
    <text evidence="3">The sequence shown here is derived from an EMBL/GenBank/DDBJ whole genome shotgun (WGS) entry which is preliminary data.</text>
</comment>
<evidence type="ECO:0000313" key="5">
    <source>
        <dbReference type="Proteomes" id="UP000676804"/>
    </source>
</evidence>
<dbReference type="EMBL" id="LGYN01000012">
    <property type="protein sequence ID" value="KPN14638.1"/>
    <property type="molecule type" value="Genomic_DNA"/>
</dbReference>
<gene>
    <name evidence="2" type="ORF">AKG37_06110</name>
    <name evidence="3" type="ORF">KCQ59_08360</name>
</gene>
<organism evidence="3 5">
    <name type="scientific">Bacillus australimaris</name>
    <dbReference type="NCBI Taxonomy" id="1326968"/>
    <lineage>
        <taxon>Bacteria</taxon>
        <taxon>Bacillati</taxon>
        <taxon>Bacillota</taxon>
        <taxon>Bacilli</taxon>
        <taxon>Bacillales</taxon>
        <taxon>Bacillaceae</taxon>
        <taxon>Bacillus</taxon>
    </lineage>
</organism>
<evidence type="ECO:0000313" key="3">
    <source>
        <dbReference type="EMBL" id="MBR8689794.1"/>
    </source>
</evidence>
<accession>A0ABD4QH77</accession>
<evidence type="ECO:0000313" key="2">
    <source>
        <dbReference type="EMBL" id="KPN14638.1"/>
    </source>
</evidence>
<dbReference type="AlphaFoldDB" id="A0ABD4QH77"/>
<evidence type="ECO:0000313" key="4">
    <source>
        <dbReference type="Proteomes" id="UP000050272"/>
    </source>
</evidence>
<dbReference type="Proteomes" id="UP000676804">
    <property type="component" value="Unassembled WGS sequence"/>
</dbReference>